<organism evidence="1">
    <name type="scientific">marine sediment metagenome</name>
    <dbReference type="NCBI Taxonomy" id="412755"/>
    <lineage>
        <taxon>unclassified sequences</taxon>
        <taxon>metagenomes</taxon>
        <taxon>ecological metagenomes</taxon>
    </lineage>
</organism>
<evidence type="ECO:0008006" key="2">
    <source>
        <dbReference type="Google" id="ProtNLM"/>
    </source>
</evidence>
<evidence type="ECO:0000313" key="1">
    <source>
        <dbReference type="EMBL" id="GAH09486.1"/>
    </source>
</evidence>
<feature type="non-terminal residue" evidence="1">
    <location>
        <position position="62"/>
    </location>
</feature>
<sequence length="62" mass="6932">MNKTLLIRADASKEIGHGHVVRCLALAQEWQSRGGEVAMVSRELGTKLADRLMGEHIELYEL</sequence>
<accession>X1CM77</accession>
<reference evidence="1" key="1">
    <citation type="journal article" date="2014" name="Front. Microbiol.">
        <title>High frequency of phylogenetically diverse reductive dehalogenase-homologous genes in deep subseafloor sedimentary metagenomes.</title>
        <authorList>
            <person name="Kawai M."/>
            <person name="Futagami T."/>
            <person name="Toyoda A."/>
            <person name="Takaki Y."/>
            <person name="Nishi S."/>
            <person name="Hori S."/>
            <person name="Arai W."/>
            <person name="Tsubouchi T."/>
            <person name="Morono Y."/>
            <person name="Uchiyama I."/>
            <person name="Ito T."/>
            <person name="Fujiyama A."/>
            <person name="Inagaki F."/>
            <person name="Takami H."/>
        </authorList>
    </citation>
    <scope>NUCLEOTIDE SEQUENCE</scope>
    <source>
        <strain evidence="1">Expedition CK06-06</strain>
    </source>
</reference>
<dbReference type="Gene3D" id="3.40.50.11190">
    <property type="match status" value="1"/>
</dbReference>
<gene>
    <name evidence="1" type="ORF">S01H4_64335</name>
</gene>
<proteinExistence type="predicted"/>
<dbReference type="AlphaFoldDB" id="X1CM77"/>
<comment type="caution">
    <text evidence="1">The sequence shown here is derived from an EMBL/GenBank/DDBJ whole genome shotgun (WGS) entry which is preliminary data.</text>
</comment>
<name>X1CM77_9ZZZZ</name>
<dbReference type="EMBL" id="BART01038977">
    <property type="protein sequence ID" value="GAH09486.1"/>
    <property type="molecule type" value="Genomic_DNA"/>
</dbReference>
<protein>
    <recommendedName>
        <fullName evidence="2">UDP-2,4-diacetamido-2,4, 6-trideoxy-beta-L-altropyranose hydrolase</fullName>
    </recommendedName>
</protein>